<gene>
    <name evidence="4" type="ORF">SAMN02745168_1423</name>
</gene>
<evidence type="ECO:0000256" key="3">
    <source>
        <dbReference type="SAM" id="Phobius"/>
    </source>
</evidence>
<evidence type="ECO:0000313" key="5">
    <source>
        <dbReference type="Proteomes" id="UP000192790"/>
    </source>
</evidence>
<keyword evidence="2" id="KW-0813">Transport</keyword>
<reference evidence="4 5" key="1">
    <citation type="submission" date="2017-04" db="EMBL/GenBank/DDBJ databases">
        <authorList>
            <person name="Afonso C.L."/>
            <person name="Miller P.J."/>
            <person name="Scott M.A."/>
            <person name="Spackman E."/>
            <person name="Goraichik I."/>
            <person name="Dimitrov K.M."/>
            <person name="Suarez D.L."/>
            <person name="Swayne D.E."/>
        </authorList>
    </citation>
    <scope>NUCLEOTIDE SEQUENCE [LARGE SCALE GENOMIC DNA]</scope>
    <source>
        <strain evidence="4 5">DSM 12816</strain>
    </source>
</reference>
<protein>
    <recommendedName>
        <fullName evidence="2">Biotin transporter</fullName>
    </recommendedName>
</protein>
<evidence type="ECO:0000256" key="2">
    <source>
        <dbReference type="PIRNR" id="PIRNR016661"/>
    </source>
</evidence>
<feature type="transmembrane region" description="Helical" evidence="3">
    <location>
        <begin position="151"/>
        <end position="171"/>
    </location>
</feature>
<dbReference type="OrthoDB" id="9803495at2"/>
<dbReference type="RefSeq" id="WP_084234036.1">
    <property type="nucleotide sequence ID" value="NZ_FWXW01000003.1"/>
</dbReference>
<dbReference type="Pfam" id="PF02632">
    <property type="entry name" value="BioY"/>
    <property type="match status" value="1"/>
</dbReference>
<keyword evidence="3" id="KW-1133">Transmembrane helix</keyword>
<dbReference type="STRING" id="1122930.SAMN02745168_1423"/>
<evidence type="ECO:0000256" key="1">
    <source>
        <dbReference type="ARBA" id="ARBA00010692"/>
    </source>
</evidence>
<sequence>MKTRDLILASLFTALTAVGAFVRIPAGVSYITLQLLFTLLAGILLGAKLGALSQAAYVILGLVGIPVFTGGGGISYLLTPTCGFLFGLIAMAWVAGRIAGGRTELRRLVPACLAGLAALYAVGLPYMYLILNLYLGRSFSAWDVVQKGMLIFLPGDFLKIAVACALARKLLPVLRKTAR</sequence>
<dbReference type="PANTHER" id="PTHR34295:SF1">
    <property type="entry name" value="BIOTIN TRANSPORTER BIOY"/>
    <property type="match status" value="1"/>
</dbReference>
<dbReference type="PANTHER" id="PTHR34295">
    <property type="entry name" value="BIOTIN TRANSPORTER BIOY"/>
    <property type="match status" value="1"/>
</dbReference>
<feature type="transmembrane region" description="Helical" evidence="3">
    <location>
        <begin position="77"/>
        <end position="96"/>
    </location>
</feature>
<keyword evidence="5" id="KW-1185">Reference proteome</keyword>
<name>A0A1W2A2X2_9FIRM</name>
<comment type="similarity">
    <text evidence="1 2">Belongs to the BioY family.</text>
</comment>
<organism evidence="4 5">
    <name type="scientific">Papillibacter cinnamivorans DSM 12816</name>
    <dbReference type="NCBI Taxonomy" id="1122930"/>
    <lineage>
        <taxon>Bacteria</taxon>
        <taxon>Bacillati</taxon>
        <taxon>Bacillota</taxon>
        <taxon>Clostridia</taxon>
        <taxon>Eubacteriales</taxon>
        <taxon>Oscillospiraceae</taxon>
        <taxon>Papillibacter</taxon>
    </lineage>
</organism>
<feature type="transmembrane region" description="Helical" evidence="3">
    <location>
        <begin position="30"/>
        <end position="47"/>
    </location>
</feature>
<comment type="subcellular location">
    <subcellularLocation>
        <location evidence="2">Cell membrane</location>
        <topology evidence="2">Multi-pass membrane protein</topology>
    </subcellularLocation>
</comment>
<feature type="transmembrane region" description="Helical" evidence="3">
    <location>
        <begin position="108"/>
        <end position="131"/>
    </location>
</feature>
<dbReference type="AlphaFoldDB" id="A0A1W2A2X2"/>
<dbReference type="EMBL" id="FWXW01000003">
    <property type="protein sequence ID" value="SMC55089.1"/>
    <property type="molecule type" value="Genomic_DNA"/>
</dbReference>
<dbReference type="PIRSF" id="PIRSF016661">
    <property type="entry name" value="BioY"/>
    <property type="match status" value="1"/>
</dbReference>
<feature type="transmembrane region" description="Helical" evidence="3">
    <location>
        <begin position="54"/>
        <end position="71"/>
    </location>
</feature>
<proteinExistence type="inferred from homology"/>
<dbReference type="GO" id="GO:0015225">
    <property type="term" value="F:biotin transmembrane transporter activity"/>
    <property type="evidence" value="ECO:0007669"/>
    <property type="project" value="UniProtKB-UniRule"/>
</dbReference>
<accession>A0A1W2A2X2</accession>
<dbReference type="GO" id="GO:0005886">
    <property type="term" value="C:plasma membrane"/>
    <property type="evidence" value="ECO:0007669"/>
    <property type="project" value="UniProtKB-SubCell"/>
</dbReference>
<dbReference type="Gene3D" id="1.10.1760.20">
    <property type="match status" value="1"/>
</dbReference>
<keyword evidence="2" id="KW-1003">Cell membrane</keyword>
<keyword evidence="3" id="KW-0812">Transmembrane</keyword>
<dbReference type="Proteomes" id="UP000192790">
    <property type="component" value="Unassembled WGS sequence"/>
</dbReference>
<dbReference type="InterPro" id="IPR003784">
    <property type="entry name" value="BioY"/>
</dbReference>
<keyword evidence="2 3" id="KW-0472">Membrane</keyword>
<evidence type="ECO:0000313" key="4">
    <source>
        <dbReference type="EMBL" id="SMC55089.1"/>
    </source>
</evidence>